<protein>
    <submittedName>
        <fullName evidence="1">Uncharacterized protein</fullName>
    </submittedName>
</protein>
<dbReference type="AlphaFoldDB" id="A0A4D6NNR4"/>
<gene>
    <name evidence="1" type="ORF">DEO72_LG11g1986</name>
</gene>
<organism evidence="1 2">
    <name type="scientific">Vigna unguiculata</name>
    <name type="common">Cowpea</name>
    <dbReference type="NCBI Taxonomy" id="3917"/>
    <lineage>
        <taxon>Eukaryota</taxon>
        <taxon>Viridiplantae</taxon>
        <taxon>Streptophyta</taxon>
        <taxon>Embryophyta</taxon>
        <taxon>Tracheophyta</taxon>
        <taxon>Spermatophyta</taxon>
        <taxon>Magnoliopsida</taxon>
        <taxon>eudicotyledons</taxon>
        <taxon>Gunneridae</taxon>
        <taxon>Pentapetalae</taxon>
        <taxon>rosids</taxon>
        <taxon>fabids</taxon>
        <taxon>Fabales</taxon>
        <taxon>Fabaceae</taxon>
        <taxon>Papilionoideae</taxon>
        <taxon>50 kb inversion clade</taxon>
        <taxon>NPAAA clade</taxon>
        <taxon>indigoferoid/millettioid clade</taxon>
        <taxon>Phaseoleae</taxon>
        <taxon>Vigna</taxon>
    </lineage>
</organism>
<dbReference type="EMBL" id="CP039355">
    <property type="protein sequence ID" value="QCE14978.1"/>
    <property type="molecule type" value="Genomic_DNA"/>
</dbReference>
<name>A0A4D6NNR4_VIGUN</name>
<sequence>MCHLAQARGAYLSENSWEPDVFRCSGSLGERPQFLGEEQSRLDEEVSPKQELANPIALSVGNLA</sequence>
<evidence type="ECO:0000313" key="1">
    <source>
        <dbReference type="EMBL" id="QCE14978.1"/>
    </source>
</evidence>
<keyword evidence="2" id="KW-1185">Reference proteome</keyword>
<evidence type="ECO:0000313" key="2">
    <source>
        <dbReference type="Proteomes" id="UP000501690"/>
    </source>
</evidence>
<proteinExistence type="predicted"/>
<reference evidence="1 2" key="1">
    <citation type="submission" date="2019-04" db="EMBL/GenBank/DDBJ databases">
        <title>An improved genome assembly and genetic linkage map for asparagus bean, Vigna unguiculata ssp. sesquipedialis.</title>
        <authorList>
            <person name="Xia Q."/>
            <person name="Zhang R."/>
            <person name="Dong Y."/>
        </authorList>
    </citation>
    <scope>NUCLEOTIDE SEQUENCE [LARGE SCALE GENOMIC DNA]</scope>
    <source>
        <tissue evidence="1">Leaf</tissue>
    </source>
</reference>
<dbReference type="Proteomes" id="UP000501690">
    <property type="component" value="Linkage Group LG11"/>
</dbReference>
<accession>A0A4D6NNR4</accession>